<evidence type="ECO:0000256" key="3">
    <source>
        <dbReference type="ARBA" id="ARBA00022705"/>
    </source>
</evidence>
<evidence type="ECO:0000313" key="14">
    <source>
        <dbReference type="EMBL" id="EPR79848.1"/>
    </source>
</evidence>
<dbReference type="Pfam" id="PF14551">
    <property type="entry name" value="MCM_N"/>
    <property type="match status" value="1"/>
</dbReference>
<feature type="domain" description="MCM C-terminal AAA(+) ATPase" evidence="13">
    <location>
        <begin position="365"/>
        <end position="570"/>
    </location>
</feature>
<dbReference type="GO" id="GO:0005656">
    <property type="term" value="C:nuclear pre-replicative complex"/>
    <property type="evidence" value="ECO:0007669"/>
    <property type="project" value="UniProtKB-ARBA"/>
</dbReference>
<evidence type="ECO:0000256" key="4">
    <source>
        <dbReference type="ARBA" id="ARBA00022741"/>
    </source>
</evidence>
<dbReference type="GO" id="GO:0003697">
    <property type="term" value="F:single-stranded DNA binding"/>
    <property type="evidence" value="ECO:0007669"/>
    <property type="project" value="TreeGrafter"/>
</dbReference>
<dbReference type="EC" id="3.6.4.12" evidence="11"/>
<keyword evidence="9 11" id="KW-0539">Nucleus</keyword>
<dbReference type="Pfam" id="PF17855">
    <property type="entry name" value="MCM_lid"/>
    <property type="match status" value="1"/>
</dbReference>
<dbReference type="InterPro" id="IPR027925">
    <property type="entry name" value="MCM_N"/>
</dbReference>
<keyword evidence="12" id="KW-0175">Coiled coil</keyword>
<dbReference type="GO" id="GO:0006271">
    <property type="term" value="P:DNA strand elongation involved in DNA replication"/>
    <property type="evidence" value="ECO:0007669"/>
    <property type="project" value="TreeGrafter"/>
</dbReference>
<keyword evidence="4 10" id="KW-0547">Nucleotide-binding</keyword>
<keyword evidence="8 10" id="KW-0238">DNA-binding</keyword>
<keyword evidence="6 11" id="KW-0347">Helicase</keyword>
<dbReference type="VEuPathDB" id="MicrosporidiaDB:SLOPH_2358"/>
<dbReference type="InterPro" id="IPR033762">
    <property type="entry name" value="MCM_OB"/>
</dbReference>
<dbReference type="EMBL" id="ATCN01000089">
    <property type="protein sequence ID" value="EPR79848.1"/>
    <property type="molecule type" value="Genomic_DNA"/>
</dbReference>
<evidence type="ECO:0000256" key="11">
    <source>
        <dbReference type="RuleBase" id="RU368062"/>
    </source>
</evidence>
<keyword evidence="7 10" id="KW-0067">ATP-binding</keyword>
<keyword evidence="15" id="KW-1185">Reference proteome</keyword>
<dbReference type="Gene3D" id="1.10.10.10">
    <property type="entry name" value="Winged helix-like DNA-binding domain superfamily/Winged helix DNA-binding domain"/>
    <property type="match status" value="1"/>
</dbReference>
<comment type="subunit">
    <text evidence="11">Component of the MCM2-7 complex.</text>
</comment>
<dbReference type="SUPFAM" id="SSF52540">
    <property type="entry name" value="P-loop containing nucleoside triphosphate hydrolases"/>
    <property type="match status" value="1"/>
</dbReference>
<dbReference type="InterPro" id="IPR041562">
    <property type="entry name" value="MCM_lid"/>
</dbReference>
<dbReference type="GO" id="GO:1902975">
    <property type="term" value="P:mitotic DNA replication initiation"/>
    <property type="evidence" value="ECO:0007669"/>
    <property type="project" value="TreeGrafter"/>
</dbReference>
<reference evidence="15" key="1">
    <citation type="journal article" date="2013" name="PLoS Genet.">
        <title>The genome of Spraguea lophii and the basis of host-microsporidian interactions.</title>
        <authorList>
            <person name="Campbell S.E."/>
            <person name="Williams T.A."/>
            <person name="Yousuf A."/>
            <person name="Soanes D.M."/>
            <person name="Paszkiewicz K.H."/>
            <person name="Williams B.A.P."/>
        </authorList>
    </citation>
    <scope>NUCLEOTIDE SEQUENCE [LARGE SCALE GENOMIC DNA]</scope>
    <source>
        <strain evidence="15">42_110</strain>
    </source>
</reference>
<gene>
    <name evidence="14" type="ORF">SLOPH_2358</name>
</gene>
<comment type="function">
    <text evidence="11">Acts as component of the MCM2-7 complex (MCM complex) which is the replicative helicase essential for 'once per cell cycle' DNA replication initiation and elongation in eukaryotic cells. The active ATPase sites in the MCM2-7 ring are formed through the interaction surfaces of two neighboring subunits such that a critical structure of a conserved arginine finger motif is provided in trans relative to the ATP-binding site of the Walker A box of the adjacent subunit. The six ATPase active sites, however, are likely to contribute differentially to the complex helicase activity.</text>
</comment>
<dbReference type="GO" id="GO:0017116">
    <property type="term" value="F:single-stranded DNA helicase activity"/>
    <property type="evidence" value="ECO:0007669"/>
    <property type="project" value="TreeGrafter"/>
</dbReference>
<dbReference type="GO" id="GO:0005524">
    <property type="term" value="F:ATP binding"/>
    <property type="evidence" value="ECO:0007669"/>
    <property type="project" value="UniProtKB-UniRule"/>
</dbReference>
<protein>
    <recommendedName>
        <fullName evidence="11">DNA replication licensing factor MCM4</fullName>
        <ecNumber evidence="11">3.6.4.12</ecNumber>
    </recommendedName>
</protein>
<dbReference type="InParanoid" id="S7XVD8"/>
<comment type="similarity">
    <text evidence="2 10">Belongs to the MCM family.</text>
</comment>
<dbReference type="GO" id="GO:0043596">
    <property type="term" value="C:nuclear replication fork"/>
    <property type="evidence" value="ECO:0007669"/>
    <property type="project" value="UniProtKB-ARBA"/>
</dbReference>
<dbReference type="FunCoup" id="S7XVD8">
    <property type="interactions" value="231"/>
</dbReference>
<dbReference type="GO" id="GO:0031261">
    <property type="term" value="C:DNA replication preinitiation complex"/>
    <property type="evidence" value="ECO:0007669"/>
    <property type="project" value="UniProtKB-ARBA"/>
</dbReference>
<evidence type="ECO:0000256" key="9">
    <source>
        <dbReference type="ARBA" id="ARBA00023242"/>
    </source>
</evidence>
<dbReference type="FunFam" id="2.20.28.10:FF:000003">
    <property type="entry name" value="DNA helicase"/>
    <property type="match status" value="1"/>
</dbReference>
<dbReference type="GO" id="GO:0042555">
    <property type="term" value="C:MCM complex"/>
    <property type="evidence" value="ECO:0007669"/>
    <property type="project" value="UniProtKB-UniRule"/>
</dbReference>
<dbReference type="GO" id="GO:0016887">
    <property type="term" value="F:ATP hydrolysis activity"/>
    <property type="evidence" value="ECO:0007669"/>
    <property type="project" value="RHEA"/>
</dbReference>
<dbReference type="Gene3D" id="3.40.50.300">
    <property type="entry name" value="P-loop containing nucleotide triphosphate hydrolases"/>
    <property type="match status" value="1"/>
</dbReference>
<dbReference type="InterPro" id="IPR031327">
    <property type="entry name" value="MCM"/>
</dbReference>
<dbReference type="InterPro" id="IPR008047">
    <property type="entry name" value="MCM_4"/>
</dbReference>
<dbReference type="GO" id="GO:0006279">
    <property type="term" value="P:premeiotic DNA replication"/>
    <property type="evidence" value="ECO:0007669"/>
    <property type="project" value="UniProtKB-ARBA"/>
</dbReference>
<dbReference type="InterPro" id="IPR018525">
    <property type="entry name" value="MCM_CS"/>
</dbReference>
<keyword evidence="3 11" id="KW-0235">DNA replication</keyword>
<evidence type="ECO:0000256" key="12">
    <source>
        <dbReference type="SAM" id="Coils"/>
    </source>
</evidence>
<name>S7XVD8_SPRLO</name>
<dbReference type="GO" id="GO:0097373">
    <property type="term" value="C:MCM core complex"/>
    <property type="evidence" value="ECO:0007669"/>
    <property type="project" value="UniProtKB-ARBA"/>
</dbReference>
<dbReference type="Pfam" id="PF00493">
    <property type="entry name" value="MCM"/>
    <property type="match status" value="1"/>
</dbReference>
<dbReference type="InterPro" id="IPR027417">
    <property type="entry name" value="P-loop_NTPase"/>
</dbReference>
<dbReference type="Proteomes" id="UP000014978">
    <property type="component" value="Unassembled WGS sequence"/>
</dbReference>
<comment type="caution">
    <text evidence="14">The sequence shown here is derived from an EMBL/GenBank/DDBJ whole genome shotgun (WGS) entry which is preliminary data.</text>
</comment>
<dbReference type="Gene3D" id="2.40.50.140">
    <property type="entry name" value="Nucleic acid-binding proteins"/>
    <property type="match status" value="1"/>
</dbReference>
<feature type="coiled-coil region" evidence="12">
    <location>
        <begin position="311"/>
        <end position="369"/>
    </location>
</feature>
<dbReference type="HOGENOM" id="CLU_000995_7_2_1"/>
<dbReference type="OrthoDB" id="10251574at2759"/>
<evidence type="ECO:0000256" key="2">
    <source>
        <dbReference type="ARBA" id="ARBA00008010"/>
    </source>
</evidence>
<evidence type="ECO:0000256" key="10">
    <source>
        <dbReference type="RuleBase" id="RU004070"/>
    </source>
</evidence>
<dbReference type="PANTHER" id="PTHR11630">
    <property type="entry name" value="DNA REPLICATION LICENSING FACTOR MCM FAMILY MEMBER"/>
    <property type="match status" value="1"/>
</dbReference>
<dbReference type="SMART" id="SM00350">
    <property type="entry name" value="MCM"/>
    <property type="match status" value="1"/>
</dbReference>
<evidence type="ECO:0000256" key="6">
    <source>
        <dbReference type="ARBA" id="ARBA00022806"/>
    </source>
</evidence>
<dbReference type="Gene3D" id="3.30.1640.10">
    <property type="entry name" value="mini-chromosome maintenance (MCM) complex, chain A, domain 1"/>
    <property type="match status" value="1"/>
</dbReference>
<accession>S7XVD8</accession>
<evidence type="ECO:0000313" key="15">
    <source>
        <dbReference type="Proteomes" id="UP000014978"/>
    </source>
</evidence>
<comment type="subcellular location">
    <subcellularLocation>
        <location evidence="1">Nucleus</location>
    </subcellularLocation>
</comment>
<dbReference type="AlphaFoldDB" id="S7XVD8"/>
<evidence type="ECO:0000259" key="13">
    <source>
        <dbReference type="PROSITE" id="PS50051"/>
    </source>
</evidence>
<dbReference type="SUPFAM" id="SSF50249">
    <property type="entry name" value="Nucleic acid-binding proteins"/>
    <property type="match status" value="1"/>
</dbReference>
<dbReference type="FunFam" id="3.40.50.300:FF:000826">
    <property type="entry name" value="Replicative DNA helicase Mcm"/>
    <property type="match status" value="1"/>
</dbReference>
<dbReference type="GO" id="GO:0000727">
    <property type="term" value="P:double-strand break repair via break-induced replication"/>
    <property type="evidence" value="ECO:0007669"/>
    <property type="project" value="TreeGrafter"/>
</dbReference>
<keyword evidence="5 11" id="KW-0378">Hydrolase</keyword>
<organism evidence="14 15">
    <name type="scientific">Spraguea lophii (strain 42_110)</name>
    <name type="common">Microsporidian parasite</name>
    <dbReference type="NCBI Taxonomy" id="1358809"/>
    <lineage>
        <taxon>Eukaryota</taxon>
        <taxon>Fungi</taxon>
        <taxon>Fungi incertae sedis</taxon>
        <taxon>Microsporidia</taxon>
        <taxon>Spragueidae</taxon>
        <taxon>Spraguea</taxon>
    </lineage>
</organism>
<dbReference type="InterPro" id="IPR001208">
    <property type="entry name" value="MCM_dom"/>
</dbReference>
<dbReference type="PROSITE" id="PS50051">
    <property type="entry name" value="MCM_2"/>
    <property type="match status" value="1"/>
</dbReference>
<evidence type="ECO:0000256" key="8">
    <source>
        <dbReference type="ARBA" id="ARBA00023125"/>
    </source>
</evidence>
<dbReference type="Pfam" id="PF17207">
    <property type="entry name" value="MCM_OB"/>
    <property type="match status" value="1"/>
</dbReference>
<dbReference type="Gene3D" id="2.20.28.10">
    <property type="match status" value="1"/>
</dbReference>
<dbReference type="PRINTS" id="PR01657">
    <property type="entry name" value="MCMFAMILY"/>
</dbReference>
<comment type="catalytic activity">
    <reaction evidence="11">
        <text>ATP + H2O = ADP + phosphate + H(+)</text>
        <dbReference type="Rhea" id="RHEA:13065"/>
        <dbReference type="ChEBI" id="CHEBI:15377"/>
        <dbReference type="ChEBI" id="CHEBI:15378"/>
        <dbReference type="ChEBI" id="CHEBI:30616"/>
        <dbReference type="ChEBI" id="CHEBI:43474"/>
        <dbReference type="ChEBI" id="CHEBI:456216"/>
        <dbReference type="EC" id="3.6.4.12"/>
    </reaction>
</comment>
<evidence type="ECO:0000256" key="7">
    <source>
        <dbReference type="ARBA" id="ARBA00022840"/>
    </source>
</evidence>
<dbReference type="PROSITE" id="PS00847">
    <property type="entry name" value="MCM_1"/>
    <property type="match status" value="1"/>
</dbReference>
<dbReference type="InterPro" id="IPR012340">
    <property type="entry name" value="NA-bd_OB-fold"/>
</dbReference>
<dbReference type="OMA" id="AFFKCNV"/>
<dbReference type="STRING" id="1358809.S7XVD8"/>
<dbReference type="PRINTS" id="PR01660">
    <property type="entry name" value="MCMPROTEIN4"/>
</dbReference>
<dbReference type="PANTHER" id="PTHR11630:SF66">
    <property type="entry name" value="DNA REPLICATION LICENSING FACTOR MCM4"/>
    <property type="match status" value="1"/>
</dbReference>
<sequence length="756" mass="85916">MPMDNPSSALSYDEASNSIPTINITPSQTEYSSTYTYPPIIETERVKFIWGTNINIEESIEAFKEFIRNEDKYANLIDHLYLIQDNTFNLSCQDLPELMYNQILNFPTEILPILEQSILEIITEKYPSYNFSQIKIRVSDIGNLLKIRNIDVKVIDKIVEVRGMVVRSSTVIPEVVKASYRCIKCYKKVKIESVKNIILEPSQCDCGSKFTYELVHSDGEYIDKQIIKIQELSEYIPDGTAPMSLTLIATEDMIDKLIPGDRIKVAGILKAVPVRLNLNSKKVKSIFRTYLEVHSHSVIDVENRKYIEKGKNITTEENKVQENNIEKQSEKNNTEDDVEIKDISQQNELKKIEQSIEELKKKENIYELLSSSIAPNICGMEDVKKAILLQLVGGVDKELENSRLRGSINILLAGDPGVAKSQLLDFVHRICDRGMYTSGRGSSAVGLTANVLKDVDSKQFVLEPGALVLSDNGICCIDEFDKMNDSTRSVLHEAMEQQTISVAKAGIITTLNARCSILASCNPLESKYNLKKNILQNINLPPTLLSRFDIIALLIDKNDEEEDRRIGEHIIDMYDVEVENKIEINILKKYIEEAKILKPKLSSEGVEALKIHYCNLRQLNNGKTITATTRQLESLIRLSEAHAKIRFSPTIELQDVEEAVRLIKESLLHYAIDPITGKIDMDMIISGKSKSRRDRVDKIKTEIIEMLKNNKNKIRKEQLIQKLQNERYIVDEGLNGLEEEGIIYVDKIRGTVEKIV</sequence>
<dbReference type="InterPro" id="IPR036388">
    <property type="entry name" value="WH-like_DNA-bd_sf"/>
</dbReference>
<evidence type="ECO:0000256" key="1">
    <source>
        <dbReference type="ARBA" id="ARBA00004123"/>
    </source>
</evidence>
<evidence type="ECO:0000256" key="5">
    <source>
        <dbReference type="ARBA" id="ARBA00022801"/>
    </source>
</evidence>
<proteinExistence type="inferred from homology"/>